<dbReference type="CDD" id="cd08659">
    <property type="entry name" value="M20_ArgE_DapE-like"/>
    <property type="match status" value="1"/>
</dbReference>
<dbReference type="Gene3D" id="3.30.70.360">
    <property type="match status" value="1"/>
</dbReference>
<evidence type="ECO:0000256" key="4">
    <source>
        <dbReference type="ARBA" id="ARBA00022723"/>
    </source>
</evidence>
<dbReference type="GeneID" id="96954912"/>
<sequence>MTQDTTDQIQQLVAALVSRESENPPGNESTVATFVRDWLRDHGVDASLIHEPDPDRPQVAARVGEGDPTVVLNGHIDVVPAGDRDQWSRPPYEGVVEDGALYGRGSADMKSGVAIAMLATVAFKERFERGDLDGSLVFHAAMGEETAEPGTKKLLEAGYDGDYGVVLEPTGMRTATSEKGLAWYEVTVEGDPSHASRPDLGDNAITNARPVLDALAEYDARVRERTDDLVGRAYATVTQFDAGTKENVVPETAVLTVDRRFLPAESIEEIDAELDGLLDDVAEEHGLDIDCRRTRTYESASIPVDSPLARVFREHSAALGDVDDAPWGIPASTDVRNLVNDADVEAITWGPGNLDQAHTFDEHIDLDEVRVALDVLEDALVEVFEAER</sequence>
<dbReference type="NCBIfam" id="TIGR01910">
    <property type="entry name" value="DapE-ArgE"/>
    <property type="match status" value="1"/>
</dbReference>
<dbReference type="SUPFAM" id="SSF53187">
    <property type="entry name" value="Zn-dependent exopeptidases"/>
    <property type="match status" value="1"/>
</dbReference>
<evidence type="ECO:0000313" key="10">
    <source>
        <dbReference type="Proteomes" id="UP001596434"/>
    </source>
</evidence>
<dbReference type="GO" id="GO:0016787">
    <property type="term" value="F:hydrolase activity"/>
    <property type="evidence" value="ECO:0007669"/>
    <property type="project" value="UniProtKB-KW"/>
</dbReference>
<evidence type="ECO:0000259" key="8">
    <source>
        <dbReference type="Pfam" id="PF07687"/>
    </source>
</evidence>
<dbReference type="Proteomes" id="UP001596434">
    <property type="component" value="Unassembled WGS sequence"/>
</dbReference>
<dbReference type="Pfam" id="PF01546">
    <property type="entry name" value="Peptidase_M20"/>
    <property type="match status" value="1"/>
</dbReference>
<accession>A0ABD6A267</accession>
<comment type="similarity">
    <text evidence="3">Belongs to the peptidase M20A family.</text>
</comment>
<dbReference type="InterPro" id="IPR036264">
    <property type="entry name" value="Bact_exopeptidase_dim_dom"/>
</dbReference>
<dbReference type="AlphaFoldDB" id="A0ABD6A267"/>
<keyword evidence="4" id="KW-0479">Metal-binding</keyword>
<dbReference type="EMBL" id="JBHTAT010000001">
    <property type="protein sequence ID" value="MFC7256521.1"/>
    <property type="molecule type" value="Genomic_DNA"/>
</dbReference>
<dbReference type="RefSeq" id="WP_379705431.1">
    <property type="nucleotide sequence ID" value="NZ_JBHTAT010000001.1"/>
</dbReference>
<evidence type="ECO:0000256" key="6">
    <source>
        <dbReference type="ARBA" id="ARBA00022833"/>
    </source>
</evidence>
<keyword evidence="5" id="KW-0378">Hydrolase</keyword>
<evidence type="ECO:0000256" key="7">
    <source>
        <dbReference type="ARBA" id="ARBA00023285"/>
    </source>
</evidence>
<keyword evidence="6" id="KW-0862">Zinc</keyword>
<comment type="cofactor">
    <cofactor evidence="1">
        <name>Co(2+)</name>
        <dbReference type="ChEBI" id="CHEBI:48828"/>
    </cofactor>
</comment>
<proteinExistence type="inferred from homology"/>
<feature type="domain" description="Peptidase M20 dimerisation" evidence="8">
    <location>
        <begin position="177"/>
        <end position="284"/>
    </location>
</feature>
<reference evidence="9 10" key="1">
    <citation type="journal article" date="2019" name="Int. J. Syst. Evol. Microbiol.">
        <title>The Global Catalogue of Microorganisms (GCM) 10K type strain sequencing project: providing services to taxonomists for standard genome sequencing and annotation.</title>
        <authorList>
            <consortium name="The Broad Institute Genomics Platform"/>
            <consortium name="The Broad Institute Genome Sequencing Center for Infectious Disease"/>
            <person name="Wu L."/>
            <person name="Ma J."/>
        </authorList>
    </citation>
    <scope>NUCLEOTIDE SEQUENCE [LARGE SCALE GENOMIC DNA]</scope>
    <source>
        <strain evidence="9 10">GX21</strain>
    </source>
</reference>
<evidence type="ECO:0000256" key="3">
    <source>
        <dbReference type="ARBA" id="ARBA00006247"/>
    </source>
</evidence>
<dbReference type="InterPro" id="IPR010182">
    <property type="entry name" value="ArgE/DapE"/>
</dbReference>
<dbReference type="InterPro" id="IPR050072">
    <property type="entry name" value="Peptidase_M20A"/>
</dbReference>
<dbReference type="SUPFAM" id="SSF55031">
    <property type="entry name" value="Bacterial exopeptidase dimerisation domain"/>
    <property type="match status" value="1"/>
</dbReference>
<dbReference type="Pfam" id="PF07687">
    <property type="entry name" value="M20_dimer"/>
    <property type="match status" value="1"/>
</dbReference>
<evidence type="ECO:0000256" key="2">
    <source>
        <dbReference type="ARBA" id="ARBA00001947"/>
    </source>
</evidence>
<dbReference type="Gene3D" id="3.40.630.10">
    <property type="entry name" value="Zn peptidases"/>
    <property type="match status" value="1"/>
</dbReference>
<dbReference type="GO" id="GO:0046872">
    <property type="term" value="F:metal ion binding"/>
    <property type="evidence" value="ECO:0007669"/>
    <property type="project" value="UniProtKB-KW"/>
</dbReference>
<comment type="cofactor">
    <cofactor evidence="2">
        <name>Zn(2+)</name>
        <dbReference type="ChEBI" id="CHEBI:29105"/>
    </cofactor>
</comment>
<protein>
    <submittedName>
        <fullName evidence="9">M20 family metallopeptidase</fullName>
    </submittedName>
</protein>
<organism evidence="9 10">
    <name type="scientific">Haloplanus litoreus</name>
    <dbReference type="NCBI Taxonomy" id="767515"/>
    <lineage>
        <taxon>Archaea</taxon>
        <taxon>Methanobacteriati</taxon>
        <taxon>Methanobacteriota</taxon>
        <taxon>Stenosarchaea group</taxon>
        <taxon>Halobacteria</taxon>
        <taxon>Halobacteriales</taxon>
        <taxon>Haloferacaceae</taxon>
        <taxon>Haloplanus</taxon>
    </lineage>
</organism>
<dbReference type="PANTHER" id="PTHR43808">
    <property type="entry name" value="ACETYLORNITHINE DEACETYLASE"/>
    <property type="match status" value="1"/>
</dbReference>
<gene>
    <name evidence="9" type="ORF">ACFQKE_14640</name>
</gene>
<keyword evidence="7" id="KW-0170">Cobalt</keyword>
<dbReference type="InterPro" id="IPR011650">
    <property type="entry name" value="Peptidase_M20_dimer"/>
</dbReference>
<name>A0ABD6A267_9EURY</name>
<keyword evidence="10" id="KW-1185">Reference proteome</keyword>
<comment type="caution">
    <text evidence="9">The sequence shown here is derived from an EMBL/GenBank/DDBJ whole genome shotgun (WGS) entry which is preliminary data.</text>
</comment>
<evidence type="ECO:0000256" key="5">
    <source>
        <dbReference type="ARBA" id="ARBA00022801"/>
    </source>
</evidence>
<dbReference type="InterPro" id="IPR002933">
    <property type="entry name" value="Peptidase_M20"/>
</dbReference>
<evidence type="ECO:0000313" key="9">
    <source>
        <dbReference type="EMBL" id="MFC7256521.1"/>
    </source>
</evidence>
<evidence type="ECO:0000256" key="1">
    <source>
        <dbReference type="ARBA" id="ARBA00001941"/>
    </source>
</evidence>